<accession>A0A0F9FVN2</accession>
<dbReference type="EMBL" id="LAZR01028832">
    <property type="protein sequence ID" value="KKL61400.1"/>
    <property type="molecule type" value="Genomic_DNA"/>
</dbReference>
<dbReference type="AlphaFoldDB" id="A0A0F9FVN2"/>
<proteinExistence type="predicted"/>
<gene>
    <name evidence="1" type="ORF">LCGC14_2195700</name>
</gene>
<protein>
    <submittedName>
        <fullName evidence="1">Uncharacterized protein</fullName>
    </submittedName>
</protein>
<evidence type="ECO:0000313" key="1">
    <source>
        <dbReference type="EMBL" id="KKL61400.1"/>
    </source>
</evidence>
<organism evidence="1">
    <name type="scientific">marine sediment metagenome</name>
    <dbReference type="NCBI Taxonomy" id="412755"/>
    <lineage>
        <taxon>unclassified sequences</taxon>
        <taxon>metagenomes</taxon>
        <taxon>ecological metagenomes</taxon>
    </lineage>
</organism>
<reference evidence="1" key="1">
    <citation type="journal article" date="2015" name="Nature">
        <title>Complex archaea that bridge the gap between prokaryotes and eukaryotes.</title>
        <authorList>
            <person name="Spang A."/>
            <person name="Saw J.H."/>
            <person name="Jorgensen S.L."/>
            <person name="Zaremba-Niedzwiedzka K."/>
            <person name="Martijn J."/>
            <person name="Lind A.E."/>
            <person name="van Eijk R."/>
            <person name="Schleper C."/>
            <person name="Guy L."/>
            <person name="Ettema T.J."/>
        </authorList>
    </citation>
    <scope>NUCLEOTIDE SEQUENCE</scope>
</reference>
<name>A0A0F9FVN2_9ZZZZ</name>
<comment type="caution">
    <text evidence="1">The sequence shown here is derived from an EMBL/GenBank/DDBJ whole genome shotgun (WGS) entry which is preliminary data.</text>
</comment>
<sequence>MATWRLKGCGRCGGDVIVDRGESQCLQCGFDRVEPSEFALAVQARIREEPMSGPDGRGRWLR</sequence>